<feature type="compositionally biased region" description="Basic and acidic residues" evidence="3">
    <location>
        <begin position="1453"/>
        <end position="1479"/>
    </location>
</feature>
<feature type="compositionally biased region" description="Basic residues" evidence="3">
    <location>
        <begin position="1516"/>
        <end position="1525"/>
    </location>
</feature>
<feature type="compositionally biased region" description="Polar residues" evidence="3">
    <location>
        <begin position="1363"/>
        <end position="1373"/>
    </location>
</feature>
<dbReference type="InterPro" id="IPR000408">
    <property type="entry name" value="Reg_chr_condens"/>
</dbReference>
<accession>A0A9Q0BGL5</accession>
<dbReference type="OrthoDB" id="1893551at2759"/>
<protein>
    <submittedName>
        <fullName evidence="5">BTB/POZ domain-containing protein-like protein</fullName>
    </submittedName>
</protein>
<feature type="compositionally biased region" description="Low complexity" evidence="3">
    <location>
        <begin position="48"/>
        <end position="58"/>
    </location>
</feature>
<organism evidence="5 6">
    <name type="scientific">Emericellopsis cladophorae</name>
    <dbReference type="NCBI Taxonomy" id="2686198"/>
    <lineage>
        <taxon>Eukaryota</taxon>
        <taxon>Fungi</taxon>
        <taxon>Dikarya</taxon>
        <taxon>Ascomycota</taxon>
        <taxon>Pezizomycotina</taxon>
        <taxon>Sordariomycetes</taxon>
        <taxon>Hypocreomycetidae</taxon>
        <taxon>Hypocreales</taxon>
        <taxon>Bionectriaceae</taxon>
        <taxon>Emericellopsis</taxon>
    </lineage>
</organism>
<dbReference type="Gene3D" id="3.30.710.10">
    <property type="entry name" value="Potassium Channel Kv1.1, Chain A"/>
    <property type="match status" value="1"/>
</dbReference>
<reference evidence="5" key="1">
    <citation type="journal article" date="2021" name="J Fungi (Basel)">
        <title>Genomic and Metabolomic Analyses of the Marine Fungus Emericellopsis cladophorae: Insights into Saltwater Adaptability Mechanisms and Its Biosynthetic Potential.</title>
        <authorList>
            <person name="Goncalves M.F.M."/>
            <person name="Hilario S."/>
            <person name="Van de Peer Y."/>
            <person name="Esteves A.C."/>
            <person name="Alves A."/>
        </authorList>
    </citation>
    <scope>NUCLEOTIDE SEQUENCE</scope>
    <source>
        <strain evidence="5">MUM 19.33</strain>
    </source>
</reference>
<dbReference type="InterPro" id="IPR000210">
    <property type="entry name" value="BTB/POZ_dom"/>
</dbReference>
<feature type="compositionally biased region" description="Low complexity" evidence="3">
    <location>
        <begin position="1374"/>
        <end position="1386"/>
    </location>
</feature>
<dbReference type="Pfam" id="PF13540">
    <property type="entry name" value="RCC1_2"/>
    <property type="match status" value="1"/>
</dbReference>
<dbReference type="InterPro" id="IPR036770">
    <property type="entry name" value="Ankyrin_rpt-contain_sf"/>
</dbReference>
<dbReference type="CDD" id="cd18186">
    <property type="entry name" value="BTB_POZ_ZBTB_KLHL-like"/>
    <property type="match status" value="1"/>
</dbReference>
<dbReference type="Gene3D" id="1.25.40.20">
    <property type="entry name" value="Ankyrin repeat-containing domain"/>
    <property type="match status" value="1"/>
</dbReference>
<gene>
    <name evidence="5" type="ORF">J7T54_005513</name>
</gene>
<evidence type="ECO:0000259" key="4">
    <source>
        <dbReference type="PROSITE" id="PS50097"/>
    </source>
</evidence>
<dbReference type="PROSITE" id="PS50012">
    <property type="entry name" value="RCC1_3"/>
    <property type="match status" value="2"/>
</dbReference>
<feature type="compositionally biased region" description="Polar residues" evidence="3">
    <location>
        <begin position="1178"/>
        <end position="1195"/>
    </location>
</feature>
<dbReference type="RefSeq" id="XP_051364340.1">
    <property type="nucleotide sequence ID" value="XM_051503939.1"/>
</dbReference>
<dbReference type="SUPFAM" id="SSF48403">
    <property type="entry name" value="Ankyrin repeat"/>
    <property type="match status" value="1"/>
</dbReference>
<dbReference type="InterPro" id="IPR051625">
    <property type="entry name" value="Signaling_Regulatory_Domain"/>
</dbReference>
<dbReference type="Gene3D" id="2.130.10.30">
    <property type="entry name" value="Regulator of chromosome condensation 1/beta-lactamase-inhibitor protein II"/>
    <property type="match status" value="1"/>
</dbReference>
<dbReference type="EMBL" id="JAGIXG020000007">
    <property type="protein sequence ID" value="KAI6783484.1"/>
    <property type="molecule type" value="Genomic_DNA"/>
</dbReference>
<dbReference type="PANTHER" id="PTHR22872">
    <property type="entry name" value="BTK-BINDING PROTEIN-RELATED"/>
    <property type="match status" value="1"/>
</dbReference>
<dbReference type="SUPFAM" id="SSF54695">
    <property type="entry name" value="POZ domain"/>
    <property type="match status" value="1"/>
</dbReference>
<dbReference type="InterPro" id="IPR011333">
    <property type="entry name" value="SKP1/BTB/POZ_sf"/>
</dbReference>
<dbReference type="CDD" id="cd18500">
    <property type="entry name" value="BACK_IBtk"/>
    <property type="match status" value="1"/>
</dbReference>
<evidence type="ECO:0000256" key="1">
    <source>
        <dbReference type="ARBA" id="ARBA00022737"/>
    </source>
</evidence>
<sequence length="1525" mass="167875">MSHLLWKYYWEQDVEKFRRLLAPGTQNAHPLSKSPGLSYDGGFLAKSPGAPAGSPRAGGKTRRVSGFTPGKHRDSANLIGRPEINSRDHSGLTLLLRAAISTDPTARDFICALLEHPSIDLYAQDQESGWNALHRALYAGNVSIARMLLRKEREYLTSHHMSSVGKVGQLIKTKDKEGNSPFDVYNSTVATRSLQDVVQANASDSDSESGDDVAHTISGLRGTQSHLDFHCEGDELFVFGSNKNMSLGVGDEDDRQFPERIHLRRPDSLLHTLYAEYCERHGLEEPDASLPVTEIPTMVREQPLVIKDMVMAKLHSAILTDDPVSNLYVCGVGRGGRLGLGDENTQFRFVSVQGPLTDRKIHQVALGQNHTLAVADNGELWTWGLNTESQLGYTLPPPSKVEEEPMCVTPRQVFGPLKKEVILGVAASAIHSVAHTGSSLFCWGRNNGQLALMDSDSRSMDVQQSPRKVAASLLSSPIVMVSAIDKATTCLLSNHTVWVFTNYGYNLVKFPVPDVFANFNISASFSNRYEPGRNKIGYVTSGGETIAAVTRNGDVFTMQLNQKAEAHQMASTTNPTKIKGALSQPQCIWDSRKDGAMSVNVGEHGSVIICTESGAVWKRVKRNKGKGATFAGSELRKNDFKFERVPYITDCVSTRSSTFGAFAAIRKDSKVMTEQIKVQEKSLWRDIASLLGLDDFKAGLIDLSAHRPWDGSSSWELPPTFLKPEAFENTFAQWLRGNARRHEDADMFVESTSVPNLRVPAHSFVFAGRSSTLRQAFAAYRNDSVQTEPDCFVLEEAEGKLVLRLFNTDFLTLLNLVTFAYQDAMVPVWRYTREAPAYAFHFRQVRTEVMKLATKLDLTQLEAAARLQRSMERSLDTDLRVATEDPLFYEDADVVLELDGDEVPAHSSLLCQRCPFFEGMFNGRSQGGWLAGRRDQLGSEHKVRVDLAHVNPDTFYYVLQHIYCDAGSEMFDEVAAGDIDDFSELILDVMSVANELMLDRLSQTCQSIIGKFVTTRNIANLLNEISPCVVTDFKDTGLEYICLQLESMLENHLLEDLDEDLVHELDEIVRENQLARLPIGRSGRAELVLLDKYPELVTEIEEERRIRIKELAYRAIQKEDDRKVSSSVKSPSLRPKSSMADMIFDMDEDRAPGRPAASPMISGSLDNFDLDTGHVSQLPRSWQQARDRATQSPFDTTPLGVSPLSAARSPPNAGGKPWASAAQPMPKLGLKDILSEVKPASALSEGLAGQAKAPPVPTDKLSNNAAAPKLSQKERKKQMQLQAAAEAAEKNVKSQQVPWETVSSGSKPAMAPWKAGVPASKTSMKDAMSAESAAKEAVAASAKPLIASEASPASSRSKVRNASPDTRFSGQGRTSSSPVVPSASTAQRKETPLVPHSKSYMTPARKTEDFLGASMSDIIGQQAREQQKAKEAVAKRSLQEIQQEQEFQAWWDQESRRAQEEEARRLNKGPGKEQGDKPAPRGRRGRSHRPKGKSEVAEIAAHVGNGTASGANRGARGTRGRGRKA</sequence>
<keyword evidence="6" id="KW-1185">Reference proteome</keyword>
<feature type="compositionally biased region" description="Polar residues" evidence="3">
    <location>
        <begin position="1293"/>
        <end position="1306"/>
    </location>
</feature>
<dbReference type="Proteomes" id="UP001055219">
    <property type="component" value="Unassembled WGS sequence"/>
</dbReference>
<proteinExistence type="predicted"/>
<dbReference type="PANTHER" id="PTHR22872:SF2">
    <property type="entry name" value="INHIBITOR OF BRUTON TYROSINE KINASE"/>
    <property type="match status" value="1"/>
</dbReference>
<comment type="caution">
    <text evidence="5">The sequence shown here is derived from an EMBL/GenBank/DDBJ whole genome shotgun (WGS) entry which is preliminary data.</text>
</comment>
<feature type="region of interest" description="Disordered" evidence="3">
    <location>
        <begin position="1452"/>
        <end position="1525"/>
    </location>
</feature>
<feature type="region of interest" description="Disordered" evidence="3">
    <location>
        <begin position="1245"/>
        <end position="1408"/>
    </location>
</feature>
<feature type="compositionally biased region" description="Low complexity" evidence="3">
    <location>
        <begin position="1325"/>
        <end position="1342"/>
    </location>
</feature>
<feature type="region of interest" description="Disordered" evidence="3">
    <location>
        <begin position="48"/>
        <end position="82"/>
    </location>
</feature>
<dbReference type="SUPFAM" id="SSF50985">
    <property type="entry name" value="RCC1/BLIP-II"/>
    <property type="match status" value="1"/>
</dbReference>
<name>A0A9Q0BGL5_9HYPO</name>
<dbReference type="InterPro" id="IPR009091">
    <property type="entry name" value="RCC1/BLIP-II"/>
</dbReference>
<feature type="compositionally biased region" description="Low complexity" evidence="3">
    <location>
        <begin position="1504"/>
        <end position="1515"/>
    </location>
</feature>
<evidence type="ECO:0000256" key="2">
    <source>
        <dbReference type="PROSITE-ProRule" id="PRU00235"/>
    </source>
</evidence>
<evidence type="ECO:0000313" key="5">
    <source>
        <dbReference type="EMBL" id="KAI6783484.1"/>
    </source>
</evidence>
<feature type="compositionally biased region" description="Basic residues" evidence="3">
    <location>
        <begin position="1480"/>
        <end position="1491"/>
    </location>
</feature>
<evidence type="ECO:0000313" key="6">
    <source>
        <dbReference type="Proteomes" id="UP001055219"/>
    </source>
</evidence>
<evidence type="ECO:0000256" key="3">
    <source>
        <dbReference type="SAM" id="MobiDB-lite"/>
    </source>
</evidence>
<feature type="region of interest" description="Disordered" evidence="3">
    <location>
        <begin position="1178"/>
        <end position="1223"/>
    </location>
</feature>
<dbReference type="InterPro" id="IPR002110">
    <property type="entry name" value="Ankyrin_rpt"/>
</dbReference>
<dbReference type="PROSITE" id="PS50097">
    <property type="entry name" value="BTB"/>
    <property type="match status" value="1"/>
</dbReference>
<reference evidence="5" key="2">
    <citation type="submission" date="2022-07" db="EMBL/GenBank/DDBJ databases">
        <authorList>
            <person name="Goncalves M.F.M."/>
            <person name="Hilario S."/>
            <person name="Van De Peer Y."/>
            <person name="Esteves A.C."/>
            <person name="Alves A."/>
        </authorList>
    </citation>
    <scope>NUCLEOTIDE SEQUENCE</scope>
    <source>
        <strain evidence="5">MUM 19.33</strain>
    </source>
</reference>
<feature type="domain" description="BTB" evidence="4">
    <location>
        <begin position="892"/>
        <end position="963"/>
    </location>
</feature>
<dbReference type="SMART" id="SM00225">
    <property type="entry name" value="BTB"/>
    <property type="match status" value="1"/>
</dbReference>
<dbReference type="Pfam" id="PF00651">
    <property type="entry name" value="BTB"/>
    <property type="match status" value="1"/>
</dbReference>
<dbReference type="GeneID" id="75831996"/>
<feature type="repeat" description="RCC1" evidence="2">
    <location>
        <begin position="378"/>
        <end position="438"/>
    </location>
</feature>
<feature type="repeat" description="RCC1" evidence="2">
    <location>
        <begin position="325"/>
        <end position="377"/>
    </location>
</feature>
<dbReference type="Pfam" id="PF13637">
    <property type="entry name" value="Ank_4"/>
    <property type="match status" value="1"/>
</dbReference>
<keyword evidence="1" id="KW-0677">Repeat</keyword>